<protein>
    <submittedName>
        <fullName evidence="4">Putative HotDog domain-containing protein</fullName>
    </submittedName>
</protein>
<dbReference type="InterPro" id="IPR029069">
    <property type="entry name" value="HotDog_dom_sf"/>
</dbReference>
<comment type="similarity">
    <text evidence="1">Belongs to the thioesterase PaaI family.</text>
</comment>
<accession>A0A2P6RX28</accession>
<keyword evidence="5" id="KW-1185">Reference proteome</keyword>
<dbReference type="STRING" id="74649.A0A2P6RX28"/>
<dbReference type="Pfam" id="PF03061">
    <property type="entry name" value="4HBT"/>
    <property type="match status" value="1"/>
</dbReference>
<dbReference type="AlphaFoldDB" id="A0A2P6RX28"/>
<reference evidence="4 5" key="1">
    <citation type="journal article" date="2018" name="Nat. Genet.">
        <title>The Rosa genome provides new insights in the design of modern roses.</title>
        <authorList>
            <person name="Bendahmane M."/>
        </authorList>
    </citation>
    <scope>NUCLEOTIDE SEQUENCE [LARGE SCALE GENOMIC DNA]</scope>
    <source>
        <strain evidence="5">cv. Old Blush</strain>
    </source>
</reference>
<evidence type="ECO:0000256" key="2">
    <source>
        <dbReference type="ARBA" id="ARBA00022801"/>
    </source>
</evidence>
<comment type="caution">
    <text evidence="4">The sequence shown here is derived from an EMBL/GenBank/DDBJ whole genome shotgun (WGS) entry which is preliminary data.</text>
</comment>
<sequence>MEDEKLQKSKKWLHDLSTGAKGINELEALTHVGLQVMNARKGFFRCNFIVPDHLSDQDGNWHVGAIATVIDDVGAATVYSTVGDVKSVDFTISYYSRVKTREEVELEAEIVGDMGKLICVVVKVTRKEDGESVALGKQWMASFSRRTNQSQVTSRL</sequence>
<name>A0A2P6RX28_ROSCH</name>
<evidence type="ECO:0000259" key="3">
    <source>
        <dbReference type="Pfam" id="PF03061"/>
    </source>
</evidence>
<organism evidence="4 5">
    <name type="scientific">Rosa chinensis</name>
    <name type="common">China rose</name>
    <dbReference type="NCBI Taxonomy" id="74649"/>
    <lineage>
        <taxon>Eukaryota</taxon>
        <taxon>Viridiplantae</taxon>
        <taxon>Streptophyta</taxon>
        <taxon>Embryophyta</taxon>
        <taxon>Tracheophyta</taxon>
        <taxon>Spermatophyta</taxon>
        <taxon>Magnoliopsida</taxon>
        <taxon>eudicotyledons</taxon>
        <taxon>Gunneridae</taxon>
        <taxon>Pentapetalae</taxon>
        <taxon>rosids</taxon>
        <taxon>fabids</taxon>
        <taxon>Rosales</taxon>
        <taxon>Rosaceae</taxon>
        <taxon>Rosoideae</taxon>
        <taxon>Rosoideae incertae sedis</taxon>
        <taxon>Rosa</taxon>
    </lineage>
</organism>
<dbReference type="Gene3D" id="3.10.129.10">
    <property type="entry name" value="Hotdog Thioesterase"/>
    <property type="match status" value="1"/>
</dbReference>
<dbReference type="Gramene" id="PRQ50978">
    <property type="protein sequence ID" value="PRQ50978"/>
    <property type="gene ID" value="RchiOBHm_Chr2g0139201"/>
</dbReference>
<dbReference type="InterPro" id="IPR006683">
    <property type="entry name" value="Thioestr_dom"/>
</dbReference>
<proteinExistence type="inferred from homology"/>
<feature type="domain" description="Thioesterase" evidence="3">
    <location>
        <begin position="59"/>
        <end position="131"/>
    </location>
</feature>
<dbReference type="EMBL" id="PDCK01000040">
    <property type="protein sequence ID" value="PRQ50978.1"/>
    <property type="molecule type" value="Genomic_DNA"/>
</dbReference>
<dbReference type="InterPro" id="IPR039298">
    <property type="entry name" value="ACOT13"/>
</dbReference>
<gene>
    <name evidence="4" type="ORF">RchiOBHm_Chr2g0139201</name>
</gene>
<dbReference type="Proteomes" id="UP000238479">
    <property type="component" value="Chromosome 2"/>
</dbReference>
<dbReference type="PANTHER" id="PTHR21660:SF1">
    <property type="entry name" value="ACYL-COENZYME A THIOESTERASE 13"/>
    <property type="match status" value="1"/>
</dbReference>
<dbReference type="SUPFAM" id="SSF54637">
    <property type="entry name" value="Thioesterase/thiol ester dehydrase-isomerase"/>
    <property type="match status" value="1"/>
</dbReference>
<dbReference type="PANTHER" id="PTHR21660">
    <property type="entry name" value="THIOESTERASE SUPERFAMILY MEMBER-RELATED"/>
    <property type="match status" value="1"/>
</dbReference>
<evidence type="ECO:0000313" key="4">
    <source>
        <dbReference type="EMBL" id="PRQ50978.1"/>
    </source>
</evidence>
<dbReference type="GO" id="GO:0047617">
    <property type="term" value="F:fatty acyl-CoA hydrolase activity"/>
    <property type="evidence" value="ECO:0007669"/>
    <property type="project" value="InterPro"/>
</dbReference>
<dbReference type="OrthoDB" id="46529at2759"/>
<keyword evidence="2" id="KW-0378">Hydrolase</keyword>
<evidence type="ECO:0000313" key="5">
    <source>
        <dbReference type="Proteomes" id="UP000238479"/>
    </source>
</evidence>
<dbReference type="OMA" id="KQWMASH"/>
<evidence type="ECO:0000256" key="1">
    <source>
        <dbReference type="ARBA" id="ARBA00008324"/>
    </source>
</evidence>